<keyword evidence="3" id="KW-1185">Reference proteome</keyword>
<reference evidence="2" key="1">
    <citation type="journal article" date="2023" name="Plant J.">
        <title>Genome sequences and population genomics provide insights into the demographic history, inbreeding, and mutation load of two 'living fossil' tree species of Dipteronia.</title>
        <authorList>
            <person name="Feng Y."/>
            <person name="Comes H.P."/>
            <person name="Chen J."/>
            <person name="Zhu S."/>
            <person name="Lu R."/>
            <person name="Zhang X."/>
            <person name="Li P."/>
            <person name="Qiu J."/>
            <person name="Olsen K.M."/>
            <person name="Qiu Y."/>
        </authorList>
    </citation>
    <scope>NUCLEOTIDE SEQUENCE</scope>
    <source>
        <strain evidence="2">NBL</strain>
    </source>
</reference>
<dbReference type="Proteomes" id="UP001281410">
    <property type="component" value="Unassembled WGS sequence"/>
</dbReference>
<feature type="transmembrane region" description="Helical" evidence="1">
    <location>
        <begin position="6"/>
        <end position="31"/>
    </location>
</feature>
<keyword evidence="1" id="KW-0812">Transmembrane</keyword>
<dbReference type="EMBL" id="JANJYJ010000003">
    <property type="protein sequence ID" value="KAK3224192.1"/>
    <property type="molecule type" value="Genomic_DNA"/>
</dbReference>
<evidence type="ECO:0000313" key="3">
    <source>
        <dbReference type="Proteomes" id="UP001281410"/>
    </source>
</evidence>
<organism evidence="2 3">
    <name type="scientific">Dipteronia sinensis</name>
    <dbReference type="NCBI Taxonomy" id="43782"/>
    <lineage>
        <taxon>Eukaryota</taxon>
        <taxon>Viridiplantae</taxon>
        <taxon>Streptophyta</taxon>
        <taxon>Embryophyta</taxon>
        <taxon>Tracheophyta</taxon>
        <taxon>Spermatophyta</taxon>
        <taxon>Magnoliopsida</taxon>
        <taxon>eudicotyledons</taxon>
        <taxon>Gunneridae</taxon>
        <taxon>Pentapetalae</taxon>
        <taxon>rosids</taxon>
        <taxon>malvids</taxon>
        <taxon>Sapindales</taxon>
        <taxon>Sapindaceae</taxon>
        <taxon>Hippocastanoideae</taxon>
        <taxon>Acereae</taxon>
        <taxon>Dipteronia</taxon>
    </lineage>
</organism>
<dbReference type="AlphaFoldDB" id="A0AAE0AU66"/>
<gene>
    <name evidence="2" type="ORF">Dsin_011217</name>
</gene>
<evidence type="ECO:0000313" key="2">
    <source>
        <dbReference type="EMBL" id="KAK3224192.1"/>
    </source>
</evidence>
<sequence length="101" mass="12316">MVLPFLLLFCGFYLFFHLNLQSLFFFNVLCFNHNFNQHLLEQIFCFFYLFFFLFFSSGFSFKSVLSLFLGSSGVVLHLKRQLVPCWFLLCKNRFLFFIFYF</sequence>
<keyword evidence="1" id="KW-1133">Transmembrane helix</keyword>
<evidence type="ECO:0000256" key="1">
    <source>
        <dbReference type="SAM" id="Phobius"/>
    </source>
</evidence>
<keyword evidence="1" id="KW-0472">Membrane</keyword>
<comment type="caution">
    <text evidence="2">The sequence shown here is derived from an EMBL/GenBank/DDBJ whole genome shotgun (WGS) entry which is preliminary data.</text>
</comment>
<accession>A0AAE0AU66</accession>
<protein>
    <submittedName>
        <fullName evidence="2">Uncharacterized protein</fullName>
    </submittedName>
</protein>
<feature type="transmembrane region" description="Helical" evidence="1">
    <location>
        <begin position="43"/>
        <end position="61"/>
    </location>
</feature>
<proteinExistence type="predicted"/>
<name>A0AAE0AU66_9ROSI</name>